<evidence type="ECO:0000256" key="2">
    <source>
        <dbReference type="ARBA" id="ARBA00022643"/>
    </source>
</evidence>
<keyword evidence="2" id="KW-0288">FMN</keyword>
<dbReference type="PANTHER" id="PTHR32332">
    <property type="entry name" value="2-NITROPROPANE DIOXYGENASE"/>
    <property type="match status" value="1"/>
</dbReference>
<dbReference type="PANTHER" id="PTHR32332:SF20">
    <property type="entry name" value="2-NITROPROPANE DIOXYGENASE-LIKE PROTEIN"/>
    <property type="match status" value="1"/>
</dbReference>
<evidence type="ECO:0000313" key="5">
    <source>
        <dbReference type="Proteomes" id="UP001501115"/>
    </source>
</evidence>
<dbReference type="Proteomes" id="UP001501115">
    <property type="component" value="Unassembled WGS sequence"/>
</dbReference>
<sequence>MSGATIATALTELVGVRTPIVQTGMGWVAGPRLVSAAADAGALGILASATMTPDQLRSAVREVKSRTDAPFGVNLRADAADAGDRVRIILDEGVKVASFALAPRPELIARLKDAGVVVIPSVGARRHAEKVAAWGADAVLVQGGEGGGHTGSVATTVLLPQVVDAVEIPVIAAGGFRDGRGLVAALAYGAAGVAMGTRFLLTSDSTVPDAVKARYLAAGVQDVVVTTKVDGLPHRMLRTDLVDALERSGRTAALLRAFRHASAFRRESNMSWAGLVRDGLAMKHGRQLTWSQVLLAANTPMLLRAAMVDGRTDLGVMACGQVGGLIDDLPSCAELVERIMAEAHATLGRLPAPSCEHPGAACGRCAPGVAQRAGLADPQ</sequence>
<dbReference type="EMBL" id="BAABET010000004">
    <property type="protein sequence ID" value="GAA4309725.1"/>
    <property type="molecule type" value="Genomic_DNA"/>
</dbReference>
<keyword evidence="1" id="KW-0285">Flavoprotein</keyword>
<keyword evidence="5" id="KW-1185">Reference proteome</keyword>
<accession>A0ABP8FRZ0</accession>
<evidence type="ECO:0000256" key="3">
    <source>
        <dbReference type="ARBA" id="ARBA00023002"/>
    </source>
</evidence>
<protein>
    <submittedName>
        <fullName evidence="4">Nitronate monooxygenase</fullName>
    </submittedName>
</protein>
<dbReference type="CDD" id="cd04730">
    <property type="entry name" value="NPD_like"/>
    <property type="match status" value="1"/>
</dbReference>
<dbReference type="InterPro" id="IPR013785">
    <property type="entry name" value="Aldolase_TIM"/>
</dbReference>
<gene>
    <name evidence="4" type="ORF">GCM10023086_29240</name>
</gene>
<dbReference type="GO" id="GO:0004497">
    <property type="term" value="F:monooxygenase activity"/>
    <property type="evidence" value="ECO:0007669"/>
    <property type="project" value="UniProtKB-KW"/>
</dbReference>
<keyword evidence="3" id="KW-0560">Oxidoreductase</keyword>
<reference evidence="5" key="1">
    <citation type="journal article" date="2019" name="Int. J. Syst. Evol. Microbiol.">
        <title>The Global Catalogue of Microorganisms (GCM) 10K type strain sequencing project: providing services to taxonomists for standard genome sequencing and annotation.</title>
        <authorList>
            <consortium name="The Broad Institute Genomics Platform"/>
            <consortium name="The Broad Institute Genome Sequencing Center for Infectious Disease"/>
            <person name="Wu L."/>
            <person name="Ma J."/>
        </authorList>
    </citation>
    <scope>NUCLEOTIDE SEQUENCE [LARGE SCALE GENOMIC DNA]</scope>
    <source>
        <strain evidence="5">JCM 31290</strain>
    </source>
</reference>
<dbReference type="SUPFAM" id="SSF51412">
    <property type="entry name" value="Inosine monophosphate dehydrogenase (IMPDH)"/>
    <property type="match status" value="1"/>
</dbReference>
<dbReference type="Gene3D" id="3.20.20.70">
    <property type="entry name" value="Aldolase class I"/>
    <property type="match status" value="1"/>
</dbReference>
<comment type="caution">
    <text evidence="4">The sequence shown here is derived from an EMBL/GenBank/DDBJ whole genome shotgun (WGS) entry which is preliminary data.</text>
</comment>
<dbReference type="RefSeq" id="WP_345661889.1">
    <property type="nucleotide sequence ID" value="NZ_BAABET010000004.1"/>
</dbReference>
<name>A0ABP8FRZ0_9ACTN</name>
<keyword evidence="4" id="KW-0503">Monooxygenase</keyword>
<evidence type="ECO:0000313" key="4">
    <source>
        <dbReference type="EMBL" id="GAA4309725.1"/>
    </source>
</evidence>
<proteinExistence type="predicted"/>
<dbReference type="Pfam" id="PF03060">
    <property type="entry name" value="NMO"/>
    <property type="match status" value="1"/>
</dbReference>
<evidence type="ECO:0000256" key="1">
    <source>
        <dbReference type="ARBA" id="ARBA00022630"/>
    </source>
</evidence>
<dbReference type="InterPro" id="IPR004136">
    <property type="entry name" value="NMO"/>
</dbReference>
<organism evidence="4 5">
    <name type="scientific">Streptomyces venetus</name>
    <dbReference type="NCBI Taxonomy" id="1701086"/>
    <lineage>
        <taxon>Bacteria</taxon>
        <taxon>Bacillati</taxon>
        <taxon>Actinomycetota</taxon>
        <taxon>Actinomycetes</taxon>
        <taxon>Kitasatosporales</taxon>
        <taxon>Streptomycetaceae</taxon>
        <taxon>Streptomyces</taxon>
    </lineage>
</organism>